<evidence type="ECO:0000313" key="2">
    <source>
        <dbReference type="EMBL" id="KFD67944.1"/>
    </source>
</evidence>
<proteinExistence type="predicted"/>
<evidence type="ECO:0000313" key="3">
    <source>
        <dbReference type="Proteomes" id="UP000030764"/>
    </source>
</evidence>
<dbReference type="EMBL" id="KL367509">
    <property type="protein sequence ID" value="KFD67944.1"/>
    <property type="molecule type" value="Genomic_DNA"/>
</dbReference>
<organism evidence="2">
    <name type="scientific">Trichuris suis</name>
    <name type="common">pig whipworm</name>
    <dbReference type="NCBI Taxonomy" id="68888"/>
    <lineage>
        <taxon>Eukaryota</taxon>
        <taxon>Metazoa</taxon>
        <taxon>Ecdysozoa</taxon>
        <taxon>Nematoda</taxon>
        <taxon>Enoplea</taxon>
        <taxon>Dorylaimia</taxon>
        <taxon>Trichinellida</taxon>
        <taxon>Trichuridae</taxon>
        <taxon>Trichuris</taxon>
    </lineage>
</organism>
<dbReference type="Proteomes" id="UP000030764">
    <property type="component" value="Unassembled WGS sequence"/>
</dbReference>
<protein>
    <submittedName>
        <fullName evidence="2">Uncharacterized protein</fullName>
    </submittedName>
</protein>
<evidence type="ECO:0000313" key="1">
    <source>
        <dbReference type="EMBL" id="KFD56379.1"/>
    </source>
</evidence>
<name>A0A085NEP8_9BILA</name>
<accession>A0A085NEP8</accession>
<dbReference type="EMBL" id="KL363194">
    <property type="protein sequence ID" value="KFD56379.1"/>
    <property type="molecule type" value="Genomic_DNA"/>
</dbReference>
<sequence>MHRLPKQYIAKASHVARVEDMATELIQHAGSSSALIEMLMNPGSQQLEYETLCNDYMLRICAAGNSAFLNCQRVGE</sequence>
<dbReference type="AlphaFoldDB" id="A0A085NEP8"/>
<dbReference type="Proteomes" id="UP000030758">
    <property type="component" value="Unassembled WGS sequence"/>
</dbReference>
<gene>
    <name evidence="1" type="ORF">M513_02834</name>
    <name evidence="2" type="ORF">M514_02834</name>
</gene>
<keyword evidence="3" id="KW-1185">Reference proteome</keyword>
<reference evidence="2 3" key="1">
    <citation type="journal article" date="2014" name="Nat. Genet.">
        <title>Genome and transcriptome of the porcine whipworm Trichuris suis.</title>
        <authorList>
            <person name="Jex A.R."/>
            <person name="Nejsum P."/>
            <person name="Schwarz E.M."/>
            <person name="Hu L."/>
            <person name="Young N.D."/>
            <person name="Hall R.S."/>
            <person name="Korhonen P.K."/>
            <person name="Liao S."/>
            <person name="Thamsborg S."/>
            <person name="Xia J."/>
            <person name="Xu P."/>
            <person name="Wang S."/>
            <person name="Scheerlinck J.P."/>
            <person name="Hofmann A."/>
            <person name="Sternberg P.W."/>
            <person name="Wang J."/>
            <person name="Gasser R.B."/>
        </authorList>
    </citation>
    <scope>NUCLEOTIDE SEQUENCE [LARGE SCALE GENOMIC DNA]</scope>
    <source>
        <strain evidence="2">DCEP-RM93F</strain>
        <strain evidence="1">DCEP-RM93M</strain>
    </source>
</reference>